<comment type="catalytic activity">
    <reaction evidence="1">
        <text>Hydrolysis of terminal, non-reducing alpha-D-mannose residues in alpha-D-mannosides.</text>
        <dbReference type="EC" id="3.2.1.24"/>
    </reaction>
</comment>
<accession>A8LKF7</accession>
<dbReference type="AlphaFoldDB" id="A8LKF7"/>
<dbReference type="Gene3D" id="3.20.110.10">
    <property type="entry name" value="Glycoside hydrolase 38, N terminal domain"/>
    <property type="match status" value="1"/>
</dbReference>
<dbReference type="RefSeq" id="WP_012179668.1">
    <property type="nucleotide sequence ID" value="NC_009952.1"/>
</dbReference>
<dbReference type="CDD" id="cd10789">
    <property type="entry name" value="GH38N_AMII_ER_cytosolic"/>
    <property type="match status" value="1"/>
</dbReference>
<dbReference type="PANTHER" id="PTHR46017">
    <property type="entry name" value="ALPHA-MANNOSIDASE 2C1"/>
    <property type="match status" value="1"/>
</dbReference>
<dbReference type="GO" id="GO:0046872">
    <property type="term" value="F:metal ion binding"/>
    <property type="evidence" value="ECO:0007669"/>
    <property type="project" value="UniProtKB-KW"/>
</dbReference>
<dbReference type="GO" id="GO:0004559">
    <property type="term" value="F:alpha-mannosidase activity"/>
    <property type="evidence" value="ECO:0007669"/>
    <property type="project" value="UniProtKB-EC"/>
</dbReference>
<dbReference type="InterPro" id="IPR000602">
    <property type="entry name" value="Glyco_hydro_38_N"/>
</dbReference>
<dbReference type="OrthoDB" id="9772207at2"/>
<dbReference type="Pfam" id="PF07748">
    <property type="entry name" value="Glyco_hydro_38C"/>
    <property type="match status" value="1"/>
</dbReference>
<dbReference type="Pfam" id="PF01074">
    <property type="entry name" value="Glyco_hydro_38N"/>
    <property type="match status" value="1"/>
</dbReference>
<evidence type="ECO:0000256" key="5">
    <source>
        <dbReference type="ARBA" id="ARBA00022801"/>
    </source>
</evidence>
<dbReference type="FunFam" id="1.20.1270.50:FF:000004">
    <property type="entry name" value="alpha-mannosidase 2C1 isoform X1"/>
    <property type="match status" value="1"/>
</dbReference>
<dbReference type="Pfam" id="PF09261">
    <property type="entry name" value="Alpha-mann_mid"/>
    <property type="match status" value="1"/>
</dbReference>
<reference evidence="9" key="1">
    <citation type="journal article" date="2010" name="ISME J.">
        <title>The complete genome sequence of the algal symbiont Dinoroseobacter shibae: a hitchhiker's guide to life in the sea.</title>
        <authorList>
            <person name="Wagner-Dobler I."/>
            <person name="Ballhausen B."/>
            <person name="Berger M."/>
            <person name="Brinkhoff T."/>
            <person name="Buchholz I."/>
            <person name="Bunk B."/>
            <person name="Cypionka H."/>
            <person name="Daniel R."/>
            <person name="Drepper T."/>
            <person name="Gerdts G."/>
            <person name="Hahnke S."/>
            <person name="Han C."/>
            <person name="Jahn D."/>
            <person name="Kalhoefer D."/>
            <person name="Kiss H."/>
            <person name="Klenk H.P."/>
            <person name="Kyrpides N."/>
            <person name="Liebl W."/>
            <person name="Liesegang H."/>
            <person name="Meincke L."/>
            <person name="Pati A."/>
            <person name="Petersen J."/>
            <person name="Piekarski T."/>
            <person name="Pommerenke C."/>
            <person name="Pradella S."/>
            <person name="Pukall R."/>
            <person name="Rabus R."/>
            <person name="Stackebrandt E."/>
            <person name="Thole S."/>
            <person name="Thompson L."/>
            <person name="Tielen P."/>
            <person name="Tomasch J."/>
            <person name="von Jan M."/>
            <person name="Wanphrut N."/>
            <person name="Wichels A."/>
            <person name="Zech H."/>
            <person name="Simon M."/>
        </authorList>
    </citation>
    <scope>NUCLEOTIDE SEQUENCE [LARGE SCALE GENOMIC DNA]</scope>
    <source>
        <strain evidence="9">DSM 16493 / NCIMB 14021 / DFL 12</strain>
    </source>
</reference>
<dbReference type="Proteomes" id="UP000006833">
    <property type="component" value="Chromosome"/>
</dbReference>
<dbReference type="STRING" id="398580.Dshi_3007"/>
<dbReference type="GO" id="GO:0009313">
    <property type="term" value="P:oligosaccharide catabolic process"/>
    <property type="evidence" value="ECO:0007669"/>
    <property type="project" value="TreeGrafter"/>
</dbReference>
<dbReference type="FunFam" id="2.70.98.30:FF:000001">
    <property type="entry name" value="alpha-mannosidase 2C1 isoform X2"/>
    <property type="match status" value="1"/>
</dbReference>
<dbReference type="InterPro" id="IPR011682">
    <property type="entry name" value="Glyco_hydro_38_C"/>
</dbReference>
<dbReference type="InterPro" id="IPR011013">
    <property type="entry name" value="Gal_mutarotase_sf_dom"/>
</dbReference>
<dbReference type="CAZy" id="GH38">
    <property type="family name" value="Glycoside Hydrolase Family 38"/>
</dbReference>
<dbReference type="HOGENOM" id="CLU_003442_1_0_5"/>
<dbReference type="Pfam" id="PF17677">
    <property type="entry name" value="Glyco_hydro38C2"/>
    <property type="match status" value="1"/>
</dbReference>
<comment type="similarity">
    <text evidence="2">Belongs to the glycosyl hydrolase 38 family.</text>
</comment>
<evidence type="ECO:0000256" key="1">
    <source>
        <dbReference type="ARBA" id="ARBA00000365"/>
    </source>
</evidence>
<dbReference type="GO" id="GO:0006013">
    <property type="term" value="P:mannose metabolic process"/>
    <property type="evidence" value="ECO:0007669"/>
    <property type="project" value="InterPro"/>
</dbReference>
<sequence>MKHQIFWTEQKILSRLPLIAPLVHRRAAPIPPFRYLPLDSPRAEAPVGRDVDTADWAEIPFDSYWGDWSQDFVLRSEFAVPEGFGIHGPVALHLPLGVAGDIFCHPEALAYIDGTGFASADRQHHEIYLDPDLCDGARHSLALHGWTGLSGWPPDRNARTKLFMKPCAVVEIDTPTRELVALVSRALDVASHMEDGNTARSRILRALDLCFKALDTRDPIRSDAFYDSVPTALATLREALEGYKGRMEVDILAIGHAHIDIAYLWQVDQTRRKCGRSFSNVLKLMEEFPDYHFSASQPVLYEMTEADYPQVFDGIRARVAEGRWEPMGGMWVEPDCNLAGGESLVRQLMYGRRYFIDKFGETAETPVLWLPDTFGFTAALPQLMQQAGLKWFVANKLNWNQYNQMPNQLFWWEGIDGSRVLSHFLTTPSTVQYLPHPTTYKAEMTAREVFGTWDNFRQKHLHQELITCFGYGDGGGGPTRELIEAARAYAELPGTPSVRMGTVREFFERVEENAAHDLPTWSGEFYLELHRGTLTSQARIKRANRKAEVLLHDAEFLASLAGVITDHPYPGDALEEAWKLVLLNQFHDILPGTSITQVFEDATRDYAKVTEIGTAARDTALAALTTRMPPEAQVMAVNPTGFSVDRIGWIAEPVAGLCDLRTNRPLRTQPVADGTLIDLPALPGYAALGLGPCAEAPEPTSLRITDFPDGAVLENDLIRVHVAPNGQLVSVFDKTALREVLAADAFGNQLLAFEDRPMVWDAWDIDIFYEDRCEVIDAPVRFEITERGPLRASLEVEHHWRGSTITQRISLHHNSKRIEFKTDVDWQTSHILLKCAFPVEVFSPRATYDIQFGNTERTTHRNTSWDWARFESVGHKWADLSEGNYGVALLNDCKYGYDIHHNVMRLSLLKSATMPDPVQDRGRHEMTYALLPHEGNWRSDVTESGYILNNPVLCRPVAAGQGDAALVQMVGVSGFSTVIDTVKRAEDGQGYIVRLFENERTRGPVTLRFGFDLGEVRAVTILEDDIGPVAMRGREVTVELTPYKIVSLRVIPAGA</sequence>
<keyword evidence="4" id="KW-0479">Metal-binding</keyword>
<dbReference type="InterPro" id="IPR015341">
    <property type="entry name" value="Glyco_hydro_38_cen"/>
</dbReference>
<keyword evidence="9" id="KW-1185">Reference proteome</keyword>
<evidence type="ECO:0000256" key="2">
    <source>
        <dbReference type="ARBA" id="ARBA00009792"/>
    </source>
</evidence>
<protein>
    <recommendedName>
        <fullName evidence="3">alpha-mannosidase</fullName>
        <ecNumber evidence="3">3.2.1.24</ecNumber>
    </recommendedName>
</protein>
<dbReference type="EC" id="3.2.1.24" evidence="3"/>
<evidence type="ECO:0000256" key="6">
    <source>
        <dbReference type="ARBA" id="ARBA00023295"/>
    </source>
</evidence>
<evidence type="ECO:0000256" key="3">
    <source>
        <dbReference type="ARBA" id="ARBA00012752"/>
    </source>
</evidence>
<dbReference type="Gene3D" id="1.20.1270.50">
    <property type="entry name" value="Glycoside hydrolase family 38, central domain"/>
    <property type="match status" value="1"/>
</dbReference>
<dbReference type="SUPFAM" id="SSF88713">
    <property type="entry name" value="Glycoside hydrolase/deacetylase"/>
    <property type="match status" value="1"/>
</dbReference>
<feature type="domain" description="Glycoside hydrolase family 38 central" evidence="7">
    <location>
        <begin position="528"/>
        <end position="606"/>
    </location>
</feature>
<dbReference type="KEGG" id="dsh:Dshi_3007"/>
<keyword evidence="5 8" id="KW-0378">Hydrolase</keyword>
<dbReference type="EMBL" id="CP000830">
    <property type="protein sequence ID" value="ABV94740.1"/>
    <property type="molecule type" value="Genomic_DNA"/>
</dbReference>
<gene>
    <name evidence="8" type="primary">ybgG</name>
    <name evidence="8" type="ordered locus">Dshi_3007</name>
</gene>
<dbReference type="InterPro" id="IPR011330">
    <property type="entry name" value="Glyco_hydro/deAcase_b/a-brl"/>
</dbReference>
<dbReference type="SUPFAM" id="SSF88688">
    <property type="entry name" value="Families 57/38 glycoside transferase middle domain"/>
    <property type="match status" value="1"/>
</dbReference>
<dbReference type="InterPro" id="IPR041147">
    <property type="entry name" value="GH38_C"/>
</dbReference>
<keyword evidence="6 8" id="KW-0326">Glycosidase</keyword>
<proteinExistence type="inferred from homology"/>
<dbReference type="GO" id="GO:0030246">
    <property type="term" value="F:carbohydrate binding"/>
    <property type="evidence" value="ECO:0007669"/>
    <property type="project" value="InterPro"/>
</dbReference>
<dbReference type="Gene3D" id="2.70.98.30">
    <property type="entry name" value="Golgi alpha-mannosidase II, domain 4"/>
    <property type="match status" value="1"/>
</dbReference>
<dbReference type="eggNOG" id="COG0383">
    <property type="taxonomic scope" value="Bacteria"/>
</dbReference>
<dbReference type="InterPro" id="IPR037094">
    <property type="entry name" value="Glyco_hydro_38_cen_sf"/>
</dbReference>
<dbReference type="SUPFAM" id="SSF74650">
    <property type="entry name" value="Galactose mutarotase-like"/>
    <property type="match status" value="1"/>
</dbReference>
<evidence type="ECO:0000259" key="7">
    <source>
        <dbReference type="SMART" id="SM00872"/>
    </source>
</evidence>
<dbReference type="SMART" id="SM00872">
    <property type="entry name" value="Alpha-mann_mid"/>
    <property type="match status" value="1"/>
</dbReference>
<evidence type="ECO:0000313" key="9">
    <source>
        <dbReference type="Proteomes" id="UP000006833"/>
    </source>
</evidence>
<dbReference type="InterPro" id="IPR028995">
    <property type="entry name" value="Glyco_hydro_57/38_cen_sf"/>
</dbReference>
<dbReference type="InterPro" id="IPR027291">
    <property type="entry name" value="Glyco_hydro_38_N_sf"/>
</dbReference>
<name>A8LKF7_DINSH</name>
<evidence type="ECO:0000256" key="4">
    <source>
        <dbReference type="ARBA" id="ARBA00022723"/>
    </source>
</evidence>
<evidence type="ECO:0000313" key="8">
    <source>
        <dbReference type="EMBL" id="ABV94740.1"/>
    </source>
</evidence>
<dbReference type="PANTHER" id="PTHR46017:SF1">
    <property type="entry name" value="ALPHA-MANNOSIDASE 2C1"/>
    <property type="match status" value="1"/>
</dbReference>
<dbReference type="FunFam" id="3.20.110.10:FF:000002">
    <property type="entry name" value="alpha-mannosidase 2C1 isoform X1"/>
    <property type="match status" value="1"/>
</dbReference>
<organism evidence="8 9">
    <name type="scientific">Dinoroseobacter shibae (strain DSM 16493 / NCIMB 14021 / DFL 12)</name>
    <dbReference type="NCBI Taxonomy" id="398580"/>
    <lineage>
        <taxon>Bacteria</taxon>
        <taxon>Pseudomonadati</taxon>
        <taxon>Pseudomonadota</taxon>
        <taxon>Alphaproteobacteria</taxon>
        <taxon>Rhodobacterales</taxon>
        <taxon>Roseobacteraceae</taxon>
        <taxon>Dinoroseobacter</taxon>
    </lineage>
</organism>